<dbReference type="RefSeq" id="WP_323983453.1">
    <property type="nucleotide sequence ID" value="NZ_JAYKBW010000008.1"/>
</dbReference>
<sequence length="89" mass="10601">MKYKHLTQEQKYKIGTYLANGMKQKFIAEKLRISVCTISREKKQNSMKIGTYNAQELTNERKERLCKNRHFTSTVKTFVEEKKGLQWLV</sequence>
<evidence type="ECO:0000313" key="1">
    <source>
        <dbReference type="EMBL" id="MEB3075222.1"/>
    </source>
</evidence>
<comment type="caution">
    <text evidence="1">The sequence shown here is derived from an EMBL/GenBank/DDBJ whole genome shotgun (WGS) entry which is preliminary data.</text>
</comment>
<dbReference type="Gene3D" id="1.10.10.60">
    <property type="entry name" value="Homeodomain-like"/>
    <property type="match status" value="1"/>
</dbReference>
<accession>A0ABU5ZBY3</accession>
<reference evidence="1 2" key="1">
    <citation type="submission" date="2023-12" db="EMBL/GenBank/DDBJ databases">
        <title>Genomic sequences of Capnocytophaga and Parvimonas strains.</title>
        <authorList>
            <person name="Watt R.M."/>
            <person name="Wang M."/>
            <person name="Yang T."/>
            <person name="Tong W.M."/>
        </authorList>
    </citation>
    <scope>NUCLEOTIDE SEQUENCE [LARGE SCALE GENOMIC DNA]</scope>
    <source>
        <strain evidence="1 2">CCUG 13096</strain>
    </source>
</reference>
<proteinExistence type="predicted"/>
<dbReference type="EMBL" id="JAYKBW010000008">
    <property type="protein sequence ID" value="MEB3075222.1"/>
    <property type="molecule type" value="Genomic_DNA"/>
</dbReference>
<gene>
    <name evidence="1" type="ORF">VJJ08_07920</name>
</gene>
<evidence type="ECO:0000313" key="2">
    <source>
        <dbReference type="Proteomes" id="UP001311730"/>
    </source>
</evidence>
<keyword evidence="2" id="KW-1185">Reference proteome</keyword>
<name>A0ABU5ZBY3_9FLAO</name>
<protein>
    <submittedName>
        <fullName evidence="1">Helix-turn-helix domain-containing protein</fullName>
    </submittedName>
</protein>
<organism evidence="1 2">
    <name type="scientific">Capnocytophaga gingivalis</name>
    <dbReference type="NCBI Taxonomy" id="1017"/>
    <lineage>
        <taxon>Bacteria</taxon>
        <taxon>Pseudomonadati</taxon>
        <taxon>Bacteroidota</taxon>
        <taxon>Flavobacteriia</taxon>
        <taxon>Flavobacteriales</taxon>
        <taxon>Flavobacteriaceae</taxon>
        <taxon>Capnocytophaga</taxon>
    </lineage>
</organism>
<dbReference type="Proteomes" id="UP001311730">
    <property type="component" value="Unassembled WGS sequence"/>
</dbReference>